<evidence type="ECO:0000313" key="3">
    <source>
        <dbReference type="Proteomes" id="UP000603453"/>
    </source>
</evidence>
<accession>A0A8H7R7A7</accession>
<evidence type="ECO:0000313" key="2">
    <source>
        <dbReference type="EMBL" id="KAG2205714.1"/>
    </source>
</evidence>
<dbReference type="Pfam" id="PF12937">
    <property type="entry name" value="F-box-like"/>
    <property type="match status" value="1"/>
</dbReference>
<dbReference type="InterPro" id="IPR001810">
    <property type="entry name" value="F-box_dom"/>
</dbReference>
<dbReference type="PROSITE" id="PS50181">
    <property type="entry name" value="FBOX"/>
    <property type="match status" value="1"/>
</dbReference>
<dbReference type="Proteomes" id="UP000603453">
    <property type="component" value="Unassembled WGS sequence"/>
</dbReference>
<evidence type="ECO:0000259" key="1">
    <source>
        <dbReference type="PROSITE" id="PS50181"/>
    </source>
</evidence>
<dbReference type="OrthoDB" id="2247388at2759"/>
<dbReference type="Gene3D" id="1.20.1280.50">
    <property type="match status" value="1"/>
</dbReference>
<protein>
    <recommendedName>
        <fullName evidence="1">F-box domain-containing protein</fullName>
    </recommendedName>
</protein>
<sequence length="541" mass="61798">MSIQIAPTELLHEVFLHLPKSSLLQCALVCQSWYLPALQLFYEHVELSEKTKKVWLHRVQAPTAIPSIGMFVRKLTVNLAFSTTLSQVDFLKVISYLPFLKTVDLNASGYKLHYLSYLNKRDPGCVTYLEDIETGDLFTNYQIQQHFLCAYSFRHSLKKITLRHPATMYLIGGQNGTAVSFLREFANLTHINIIDEVHLGETEMEMFMNSIQSCSKLVSLSYQNNCLFPYQQDNVVQSRIMRKSTRLSRLKTISLNVSYLTAIYMTQMLLLVSPNSLEKLAIYMTDTDYRDWIQENYGLFISYFVRVKNLDISFTNASRRFSDQRPRIQSASKFGLFLQSLIGTRTLDVHIAFIKSVGAKPNITIKKDLENIHISYNIGTMADFCICLEQLSLVCSSNQIPIKVDSLVAEILLNEKDDFDYGQCMEMIKFIRLLPYPPKSVCITSPAKTHLDEEGYVIELKSSSMNSATPLNTSILDDALFKNINLEALSTKGFSDILPHVKTLKLIHCKTENKRVAIDTEKINLDELSQFINVVFAKKVK</sequence>
<dbReference type="SUPFAM" id="SSF81383">
    <property type="entry name" value="F-box domain"/>
    <property type="match status" value="1"/>
</dbReference>
<dbReference type="CDD" id="cd09917">
    <property type="entry name" value="F-box_SF"/>
    <property type="match status" value="1"/>
</dbReference>
<dbReference type="AlphaFoldDB" id="A0A8H7R7A7"/>
<comment type="caution">
    <text evidence="2">The sequence shown here is derived from an EMBL/GenBank/DDBJ whole genome shotgun (WGS) entry which is preliminary data.</text>
</comment>
<reference evidence="2" key="1">
    <citation type="submission" date="2020-12" db="EMBL/GenBank/DDBJ databases">
        <title>Metabolic potential, ecology and presence of endohyphal bacteria is reflected in genomic diversity of Mucoromycotina.</title>
        <authorList>
            <person name="Muszewska A."/>
            <person name="Okrasinska A."/>
            <person name="Steczkiewicz K."/>
            <person name="Drgas O."/>
            <person name="Orlowska M."/>
            <person name="Perlinska-Lenart U."/>
            <person name="Aleksandrzak-Piekarczyk T."/>
            <person name="Szatraj K."/>
            <person name="Zielenkiewicz U."/>
            <person name="Pilsyk S."/>
            <person name="Malc E."/>
            <person name="Mieczkowski P."/>
            <person name="Kruszewska J.S."/>
            <person name="Biernat P."/>
            <person name="Pawlowska J."/>
        </authorList>
    </citation>
    <scope>NUCLEOTIDE SEQUENCE</scope>
    <source>
        <strain evidence="2">WA0000017839</strain>
    </source>
</reference>
<keyword evidence="3" id="KW-1185">Reference proteome</keyword>
<organism evidence="2 3">
    <name type="scientific">Mucor saturninus</name>
    <dbReference type="NCBI Taxonomy" id="64648"/>
    <lineage>
        <taxon>Eukaryota</taxon>
        <taxon>Fungi</taxon>
        <taxon>Fungi incertae sedis</taxon>
        <taxon>Mucoromycota</taxon>
        <taxon>Mucoromycotina</taxon>
        <taxon>Mucoromycetes</taxon>
        <taxon>Mucorales</taxon>
        <taxon>Mucorineae</taxon>
        <taxon>Mucoraceae</taxon>
        <taxon>Mucor</taxon>
    </lineage>
</organism>
<proteinExistence type="predicted"/>
<name>A0A8H7R7A7_9FUNG</name>
<dbReference type="EMBL" id="JAEPRD010000035">
    <property type="protein sequence ID" value="KAG2205714.1"/>
    <property type="molecule type" value="Genomic_DNA"/>
</dbReference>
<gene>
    <name evidence="2" type="ORF">INT47_008071</name>
</gene>
<feature type="domain" description="F-box" evidence="1">
    <location>
        <begin position="1"/>
        <end position="45"/>
    </location>
</feature>
<dbReference type="InterPro" id="IPR036047">
    <property type="entry name" value="F-box-like_dom_sf"/>
</dbReference>